<evidence type="ECO:0000256" key="6">
    <source>
        <dbReference type="ARBA" id="ARBA00023136"/>
    </source>
</evidence>
<dbReference type="GO" id="GO:0006952">
    <property type="term" value="P:defense response"/>
    <property type="evidence" value="ECO:0007669"/>
    <property type="project" value="UniProtKB-KW"/>
</dbReference>
<feature type="compositionally biased region" description="Basic and acidic residues" evidence="9">
    <location>
        <begin position="470"/>
        <end position="483"/>
    </location>
</feature>
<keyword evidence="7 8" id="KW-0568">Pathogenesis-related protein</keyword>
<proteinExistence type="inferred from homology"/>
<gene>
    <name evidence="8" type="primary">MLO</name>
    <name evidence="11" type="ORF">CASFOL_027585</name>
</gene>
<dbReference type="GO" id="GO:0005516">
    <property type="term" value="F:calmodulin binding"/>
    <property type="evidence" value="ECO:0007669"/>
    <property type="project" value="UniProtKB-KW"/>
</dbReference>
<comment type="caution">
    <text evidence="11">The sequence shown here is derived from an EMBL/GenBank/DDBJ whole genome shotgun (WGS) entry which is preliminary data.</text>
</comment>
<keyword evidence="4 8" id="KW-0611">Plant defense</keyword>
<dbReference type="Pfam" id="PF03094">
    <property type="entry name" value="Mlo"/>
    <property type="match status" value="1"/>
</dbReference>
<comment type="function">
    <text evidence="8">May be involved in modulation of pathogen defense and leaf cell death.</text>
</comment>
<feature type="transmembrane region" description="Helical" evidence="10">
    <location>
        <begin position="304"/>
        <end position="327"/>
    </location>
</feature>
<feature type="transmembrane region" description="Helical" evidence="10">
    <location>
        <begin position="276"/>
        <end position="298"/>
    </location>
</feature>
<accession>A0ABD3CGV8</accession>
<feature type="transmembrane region" description="Helical" evidence="10">
    <location>
        <begin position="154"/>
        <end position="176"/>
    </location>
</feature>
<dbReference type="PANTHER" id="PTHR31942">
    <property type="entry name" value="MLO-LIKE PROTEIN 1"/>
    <property type="match status" value="1"/>
</dbReference>
<keyword evidence="3 8" id="KW-0812">Transmembrane</keyword>
<evidence type="ECO:0000313" key="12">
    <source>
        <dbReference type="Proteomes" id="UP001632038"/>
    </source>
</evidence>
<feature type="compositionally biased region" description="Polar residues" evidence="9">
    <location>
        <begin position="448"/>
        <end position="468"/>
    </location>
</feature>
<evidence type="ECO:0000256" key="10">
    <source>
        <dbReference type="SAM" id="Phobius"/>
    </source>
</evidence>
<evidence type="ECO:0000256" key="7">
    <source>
        <dbReference type="ARBA" id="ARBA00023265"/>
    </source>
</evidence>
<feature type="transmembrane region" description="Helical" evidence="10">
    <location>
        <begin position="65"/>
        <end position="83"/>
    </location>
</feature>
<comment type="domain">
    <text evidence="8">The C-terminus contains a calmodulin-binding domain, which binds calmodulin in a calcium-dependent fashion.</text>
</comment>
<feature type="region of interest" description="Disordered" evidence="9">
    <location>
        <begin position="443"/>
        <end position="491"/>
    </location>
</feature>
<keyword evidence="6 8" id="KW-0472">Membrane</keyword>
<comment type="similarity">
    <text evidence="2 8">Belongs to the MLO family.</text>
</comment>
<evidence type="ECO:0000256" key="5">
    <source>
        <dbReference type="ARBA" id="ARBA00022989"/>
    </source>
</evidence>
<dbReference type="AlphaFoldDB" id="A0ABD3CGV8"/>
<evidence type="ECO:0000256" key="9">
    <source>
        <dbReference type="SAM" id="MobiDB-lite"/>
    </source>
</evidence>
<dbReference type="InterPro" id="IPR004326">
    <property type="entry name" value="Mlo"/>
</dbReference>
<organism evidence="11 12">
    <name type="scientific">Castilleja foliolosa</name>
    <dbReference type="NCBI Taxonomy" id="1961234"/>
    <lineage>
        <taxon>Eukaryota</taxon>
        <taxon>Viridiplantae</taxon>
        <taxon>Streptophyta</taxon>
        <taxon>Embryophyta</taxon>
        <taxon>Tracheophyta</taxon>
        <taxon>Spermatophyta</taxon>
        <taxon>Magnoliopsida</taxon>
        <taxon>eudicotyledons</taxon>
        <taxon>Gunneridae</taxon>
        <taxon>Pentapetalae</taxon>
        <taxon>asterids</taxon>
        <taxon>lamiids</taxon>
        <taxon>Lamiales</taxon>
        <taxon>Orobanchaceae</taxon>
        <taxon>Pedicularideae</taxon>
        <taxon>Castillejinae</taxon>
        <taxon>Castilleja</taxon>
    </lineage>
</organism>
<dbReference type="PANTHER" id="PTHR31942:SF59">
    <property type="entry name" value="MLO-LIKE PROTEIN"/>
    <property type="match status" value="1"/>
</dbReference>
<keyword evidence="5 8" id="KW-1133">Transmembrane helix</keyword>
<keyword evidence="8" id="KW-0112">Calmodulin-binding</keyword>
<evidence type="ECO:0000313" key="11">
    <source>
        <dbReference type="EMBL" id="KAL3628539.1"/>
    </source>
</evidence>
<sequence length="491" mass="56472">MTGEADAEMAAGSLAHTPTWAVATVCFFIISISIILEHSIHLLMNWLKKRHKTVLYDAVGRIKSEFMLLGFLSILLTVTERSIPKICIPTEVANKMLPCGTGFMTGFGHWINNNESVIKSSQRRLSEEEEEVDPCSSKGQVSLVTSKGVEQLELFIFVLAATQIVYSVITVALGRIKMRRWEAWEKETQSQDYQNAHDPNKRRFSRQVTFWKRHEACTETPLQLWVKCFFRQFFSSVAKTDYLTLRYGFITTHLSTRQLNSFNFQKYIKHSLDEDFRTVVSISPLMWFIVVIFMLLDIHGWHSYFWISFVPLSIVLTVGTKLEVIVAKMALQLKKQKNVIIEAQVVELNDNNFWFGQPSFLLDLMHLTLFLIEFGSDSCYHEGTTTIIRMVLAFVVQVICSYITLPHYALVTQMGSQFKGEIFNKKVAQVLLQWHNQVRRARKRKQETNNVEQSPITTIVGNDNNNLGENHIEGSHKSEKLSEITEVDEVE</sequence>
<dbReference type="GO" id="GO:0016020">
    <property type="term" value="C:membrane"/>
    <property type="evidence" value="ECO:0007669"/>
    <property type="project" value="UniProtKB-SubCell"/>
</dbReference>
<evidence type="ECO:0000256" key="4">
    <source>
        <dbReference type="ARBA" id="ARBA00022821"/>
    </source>
</evidence>
<evidence type="ECO:0000256" key="3">
    <source>
        <dbReference type="ARBA" id="ARBA00022692"/>
    </source>
</evidence>
<protein>
    <recommendedName>
        <fullName evidence="8">MLO-like protein</fullName>
    </recommendedName>
</protein>
<name>A0ABD3CGV8_9LAMI</name>
<feature type="transmembrane region" description="Helical" evidence="10">
    <location>
        <begin position="20"/>
        <end position="44"/>
    </location>
</feature>
<keyword evidence="12" id="KW-1185">Reference proteome</keyword>
<reference evidence="12" key="1">
    <citation type="journal article" date="2024" name="IScience">
        <title>Strigolactones Initiate the Formation of Haustorium-like Structures in Castilleja.</title>
        <authorList>
            <person name="Buerger M."/>
            <person name="Peterson D."/>
            <person name="Chory J."/>
        </authorList>
    </citation>
    <scope>NUCLEOTIDE SEQUENCE [LARGE SCALE GENOMIC DNA]</scope>
</reference>
<dbReference type="EMBL" id="JAVIJP010000036">
    <property type="protein sequence ID" value="KAL3628539.1"/>
    <property type="molecule type" value="Genomic_DNA"/>
</dbReference>
<evidence type="ECO:0000256" key="1">
    <source>
        <dbReference type="ARBA" id="ARBA00004141"/>
    </source>
</evidence>
<comment type="subcellular location">
    <subcellularLocation>
        <location evidence="1 8">Membrane</location>
        <topology evidence="1 8">Multi-pass membrane protein</topology>
    </subcellularLocation>
</comment>
<evidence type="ECO:0000256" key="8">
    <source>
        <dbReference type="RuleBase" id="RU280816"/>
    </source>
</evidence>
<evidence type="ECO:0000256" key="2">
    <source>
        <dbReference type="ARBA" id="ARBA00006574"/>
    </source>
</evidence>
<dbReference type="Proteomes" id="UP001632038">
    <property type="component" value="Unassembled WGS sequence"/>
</dbReference>